<sequence length="602" mass="63639">MVFVLSIAAEDAGIENREAIQGLLDNDVSFLNKLVEINSWISSFQVAALDVVVAPGIAETTAAAEKLQQAAKALKDYTDFNDGSLEGDLSVMIALASPKKGVPAFKTASLEADATAAKAATDTAEAVRQISQHATALGSASLVEIAAMAKEVSGDISVAQEQMQLALIASGVVLVLAMILTRVLVQRPLVKISATTERLAEGHLSPVSGFDRASEEIYRIARALSVFRDGLVEKEEMSKAVEAERQERMAEQEAAVSAIGSGLERLSKGDLTVRIDDDMSEGYAKLRDDFNQALDTLKTTVFEVVSASESIRNGATEISHSSDDLSRRTESQAATLEQTAAALDEMTASVKSAAKGATRVETIMAEAKTEAEESGYVVKNAVSAMTEIEDSARHISQIIGVIDDISFQTNLLALNAGVEAARAGEAGRGFAVVASEVRGLAQRSSDAAMEIKTLISDSSKQVEKGVDLVGKAGDALTSIFDRVNNISQMVSEIAVGAAEQSTGLNEINIGVTQLDQVTQQNAAMVEEATAASHLLNTDANKLSSLVAHFSIDTGALSQVSYDPEQAKEAPTPNAHFDSWDTPDIEMEPVKVSGGGDDIWQNF</sequence>
<evidence type="ECO:0000256" key="1">
    <source>
        <dbReference type="ARBA" id="ARBA00004370"/>
    </source>
</evidence>
<dbReference type="Gene3D" id="6.10.340.10">
    <property type="match status" value="1"/>
</dbReference>
<dbReference type="GO" id="GO:0006935">
    <property type="term" value="P:chemotaxis"/>
    <property type="evidence" value="ECO:0007669"/>
    <property type="project" value="UniProtKB-KW"/>
</dbReference>
<dbReference type="SMART" id="SM00304">
    <property type="entry name" value="HAMP"/>
    <property type="match status" value="2"/>
</dbReference>
<dbReference type="Proteomes" id="UP000441586">
    <property type="component" value="Unassembled WGS sequence"/>
</dbReference>
<evidence type="ECO:0000259" key="6">
    <source>
        <dbReference type="PROSITE" id="PS50885"/>
    </source>
</evidence>
<feature type="domain" description="HAMP" evidence="6">
    <location>
        <begin position="183"/>
        <end position="236"/>
    </location>
</feature>
<dbReference type="PANTHER" id="PTHR43531:SF11">
    <property type="entry name" value="METHYL-ACCEPTING CHEMOTAXIS PROTEIN 3"/>
    <property type="match status" value="1"/>
</dbReference>
<dbReference type="GO" id="GO:0016020">
    <property type="term" value="C:membrane"/>
    <property type="evidence" value="ECO:0007669"/>
    <property type="project" value="UniProtKB-SubCell"/>
</dbReference>
<feature type="domain" description="Methyl-accepting transducer" evidence="5">
    <location>
        <begin position="307"/>
        <end position="536"/>
    </location>
</feature>
<dbReference type="SMART" id="SM00283">
    <property type="entry name" value="MA"/>
    <property type="match status" value="1"/>
</dbReference>
<dbReference type="Gene3D" id="1.10.287.950">
    <property type="entry name" value="Methyl-accepting chemotaxis protein"/>
    <property type="match status" value="1"/>
</dbReference>
<evidence type="ECO:0000313" key="8">
    <source>
        <dbReference type="Proteomes" id="UP000441586"/>
    </source>
</evidence>
<dbReference type="GO" id="GO:0007165">
    <property type="term" value="P:signal transduction"/>
    <property type="evidence" value="ECO:0007669"/>
    <property type="project" value="UniProtKB-KW"/>
</dbReference>
<keyword evidence="2" id="KW-0145">Chemotaxis</keyword>
<dbReference type="PROSITE" id="PS50111">
    <property type="entry name" value="CHEMOTAXIS_TRANSDUC_2"/>
    <property type="match status" value="1"/>
</dbReference>
<reference evidence="7 8" key="1">
    <citation type="submission" date="2019-12" db="EMBL/GenBank/DDBJ databases">
        <authorList>
            <person name="Zhang Y.-J."/>
        </authorList>
    </citation>
    <scope>NUCLEOTIDE SEQUENCE [LARGE SCALE GENOMIC DNA]</scope>
    <source>
        <strain evidence="7 8">H18S-6</strain>
    </source>
</reference>
<dbReference type="InterPro" id="IPR051310">
    <property type="entry name" value="MCP_chemotaxis"/>
</dbReference>
<evidence type="ECO:0000259" key="5">
    <source>
        <dbReference type="PROSITE" id="PS50111"/>
    </source>
</evidence>
<protein>
    <submittedName>
        <fullName evidence="7">HAMP domain-containing protein</fullName>
    </submittedName>
</protein>
<organism evidence="7 8">
    <name type="scientific">Parasedimentitalea maritima</name>
    <dbReference type="NCBI Taxonomy" id="2578117"/>
    <lineage>
        <taxon>Bacteria</taxon>
        <taxon>Pseudomonadati</taxon>
        <taxon>Pseudomonadota</taxon>
        <taxon>Alphaproteobacteria</taxon>
        <taxon>Rhodobacterales</taxon>
        <taxon>Paracoccaceae</taxon>
        <taxon>Parasedimentitalea</taxon>
    </lineage>
</organism>
<proteinExistence type="inferred from homology"/>
<keyword evidence="4" id="KW-0807">Transducer</keyword>
<dbReference type="EMBL" id="WSFO01000008">
    <property type="protein sequence ID" value="KAE9629040.1"/>
    <property type="molecule type" value="Genomic_DNA"/>
</dbReference>
<comment type="subcellular location">
    <subcellularLocation>
        <location evidence="1">Membrane</location>
    </subcellularLocation>
</comment>
<evidence type="ECO:0000256" key="3">
    <source>
        <dbReference type="ARBA" id="ARBA00029447"/>
    </source>
</evidence>
<dbReference type="FunFam" id="1.10.287.950:FF:000001">
    <property type="entry name" value="Methyl-accepting chemotaxis sensory transducer"/>
    <property type="match status" value="1"/>
</dbReference>
<dbReference type="PROSITE" id="PS50885">
    <property type="entry name" value="HAMP"/>
    <property type="match status" value="2"/>
</dbReference>
<accession>A0A6A4REM8</accession>
<feature type="domain" description="HAMP" evidence="6">
    <location>
        <begin position="250"/>
        <end position="302"/>
    </location>
</feature>
<evidence type="ECO:0000313" key="7">
    <source>
        <dbReference type="EMBL" id="KAE9629040.1"/>
    </source>
</evidence>
<name>A0A6A4REM8_9RHOB</name>
<evidence type="ECO:0000256" key="4">
    <source>
        <dbReference type="PROSITE-ProRule" id="PRU00284"/>
    </source>
</evidence>
<dbReference type="SUPFAM" id="SSF158472">
    <property type="entry name" value="HAMP domain-like"/>
    <property type="match status" value="1"/>
</dbReference>
<comment type="similarity">
    <text evidence="3">Belongs to the methyl-accepting chemotaxis (MCP) protein family.</text>
</comment>
<dbReference type="SUPFAM" id="SSF58104">
    <property type="entry name" value="Methyl-accepting chemotaxis protein (MCP) signaling domain"/>
    <property type="match status" value="1"/>
</dbReference>
<dbReference type="AlphaFoldDB" id="A0A6A4REM8"/>
<dbReference type="CDD" id="cd11386">
    <property type="entry name" value="MCP_signal"/>
    <property type="match status" value="1"/>
</dbReference>
<dbReference type="Pfam" id="PF00015">
    <property type="entry name" value="MCPsignal"/>
    <property type="match status" value="1"/>
</dbReference>
<dbReference type="InterPro" id="IPR004089">
    <property type="entry name" value="MCPsignal_dom"/>
</dbReference>
<comment type="caution">
    <text evidence="7">The sequence shown here is derived from an EMBL/GenBank/DDBJ whole genome shotgun (WGS) entry which is preliminary data.</text>
</comment>
<dbReference type="InterPro" id="IPR003660">
    <property type="entry name" value="HAMP_dom"/>
</dbReference>
<gene>
    <name evidence="7" type="ORF">GP644_13490</name>
</gene>
<evidence type="ECO:0000256" key="2">
    <source>
        <dbReference type="ARBA" id="ARBA00022500"/>
    </source>
</evidence>
<dbReference type="PANTHER" id="PTHR43531">
    <property type="entry name" value="PROTEIN ICFG"/>
    <property type="match status" value="1"/>
</dbReference>